<feature type="compositionally biased region" description="Low complexity" evidence="4">
    <location>
        <begin position="524"/>
        <end position="550"/>
    </location>
</feature>
<evidence type="ECO:0000256" key="3">
    <source>
        <dbReference type="ARBA" id="ARBA00023219"/>
    </source>
</evidence>
<organism evidence="5 6">
    <name type="scientific">Marivibrio halodurans</name>
    <dbReference type="NCBI Taxonomy" id="2039722"/>
    <lineage>
        <taxon>Bacteria</taxon>
        <taxon>Pseudomonadati</taxon>
        <taxon>Pseudomonadota</taxon>
        <taxon>Alphaproteobacteria</taxon>
        <taxon>Rhodospirillales</taxon>
        <taxon>Rhodospirillaceae</taxon>
        <taxon>Marivibrio</taxon>
    </lineage>
</organism>
<accession>A0A8J7SKG7</accession>
<dbReference type="Proteomes" id="UP000672602">
    <property type="component" value="Unassembled WGS sequence"/>
</dbReference>
<feature type="region of interest" description="Disordered" evidence="4">
    <location>
        <begin position="197"/>
        <end position="216"/>
    </location>
</feature>
<evidence type="ECO:0000313" key="5">
    <source>
        <dbReference type="EMBL" id="MBP5858458.1"/>
    </source>
</evidence>
<dbReference type="AlphaFoldDB" id="A0A8J7SKG7"/>
<evidence type="ECO:0000256" key="4">
    <source>
        <dbReference type="SAM" id="MobiDB-lite"/>
    </source>
</evidence>
<evidence type="ECO:0000256" key="1">
    <source>
        <dbReference type="ARBA" id="ARBA00004328"/>
    </source>
</evidence>
<gene>
    <name evidence="5" type="ORF">KAJ83_15665</name>
</gene>
<dbReference type="InterPro" id="IPR020991">
    <property type="entry name" value="Connector_podovirus"/>
</dbReference>
<keyword evidence="6" id="KW-1185">Reference proteome</keyword>
<name>A0A8J7SKG7_9PROT</name>
<comment type="caution">
    <text evidence="5">The sequence shown here is derived from an EMBL/GenBank/DDBJ whole genome shotgun (WGS) entry which is preliminary data.</text>
</comment>
<sequence>MSPITTAIAPAIAPDSLTRRYERAKSRRSAWESHWRECYAHALPQRDGALDRQAPGAKKTDRLFDSTAPDAVEQLAASLMAELTPPYARWFDLVPGCDLTPAQAKRVAKPLDEISAVLQSHFDNSNIAVEIHQCFLDLVTAGTASLMFEEADLGERSAFRFTAVPVGEAVLEEGASGRLDVTYRRVRLTGLQFRERFPDARPPEDATDRDGDDGEPRHAVIEAVLPDRPRGFRYMAILEGGAGSGGDSQILAEGRFDASPFINFRWMKAPGEIYGRSPVMKTLPDIKTANKVVELVLKNATIAVTGIWQADDDGVLNPATVKLAPGTIIPKAVGSSGLTPLKAPGEFDISQLVLEDVRARIRRGLLADRLGQINDPRMTATEVLERSAETARMLGATYGRLQSELMMPLARRALAILQRRGEIPAMRIDGREIDLHVVAPITRHRKRAETQNAMKWVEMVMMLGPEAGAVIDAGEAARWLARSMDVPEHLLRDDAASEAPAGMPSGTPAGVSGDIPPPDGASQLAAAVDLLGAAGSPASHAARDPAAAPGAPTPAPTKESAA</sequence>
<comment type="subcellular location">
    <subcellularLocation>
        <location evidence="1">Virion</location>
    </subcellularLocation>
</comment>
<keyword evidence="3" id="KW-0231">Viral genome packaging</keyword>
<evidence type="ECO:0000256" key="2">
    <source>
        <dbReference type="ARBA" id="ARBA00022612"/>
    </source>
</evidence>
<reference evidence="5" key="1">
    <citation type="submission" date="2021-04" db="EMBL/GenBank/DDBJ databases">
        <authorList>
            <person name="Zhang D.-C."/>
        </authorList>
    </citation>
    <scope>NUCLEOTIDE SEQUENCE</scope>
    <source>
        <strain evidence="5">CGMCC 1.15697</strain>
    </source>
</reference>
<dbReference type="RefSeq" id="WP_210683045.1">
    <property type="nucleotide sequence ID" value="NZ_JAGMWN010000008.1"/>
</dbReference>
<protein>
    <submittedName>
        <fullName evidence="5">Head-tail connector protein</fullName>
    </submittedName>
</protein>
<feature type="region of interest" description="Disordered" evidence="4">
    <location>
        <begin position="497"/>
        <end position="562"/>
    </location>
</feature>
<keyword evidence="2" id="KW-1188">Viral release from host cell</keyword>
<dbReference type="Pfam" id="PF12236">
    <property type="entry name" value="Head-tail_con"/>
    <property type="match status" value="1"/>
</dbReference>
<evidence type="ECO:0000313" key="6">
    <source>
        <dbReference type="Proteomes" id="UP000672602"/>
    </source>
</evidence>
<proteinExistence type="predicted"/>
<dbReference type="EMBL" id="JAGMWN010000008">
    <property type="protein sequence ID" value="MBP5858458.1"/>
    <property type="molecule type" value="Genomic_DNA"/>
</dbReference>